<comment type="caution">
    <text evidence="1">The sequence shown here is derived from an EMBL/GenBank/DDBJ whole genome shotgun (WGS) entry which is preliminary data.</text>
</comment>
<accession>A0A482VXC3</accession>
<evidence type="ECO:0008006" key="3">
    <source>
        <dbReference type="Google" id="ProtNLM"/>
    </source>
</evidence>
<dbReference type="Proteomes" id="UP000292052">
    <property type="component" value="Unassembled WGS sequence"/>
</dbReference>
<evidence type="ECO:0000313" key="1">
    <source>
        <dbReference type="EMBL" id="RZC37088.1"/>
    </source>
</evidence>
<dbReference type="STRING" id="1661398.A0A482VXC3"/>
<proteinExistence type="predicted"/>
<gene>
    <name evidence="1" type="ORF">BDFB_008790</name>
</gene>
<dbReference type="AlphaFoldDB" id="A0A482VXC3"/>
<dbReference type="Gene3D" id="3.30.420.10">
    <property type="entry name" value="Ribonuclease H-like superfamily/Ribonuclease H"/>
    <property type="match status" value="1"/>
</dbReference>
<organism evidence="1 2">
    <name type="scientific">Asbolus verrucosus</name>
    <name type="common">Desert ironclad beetle</name>
    <dbReference type="NCBI Taxonomy" id="1661398"/>
    <lineage>
        <taxon>Eukaryota</taxon>
        <taxon>Metazoa</taxon>
        <taxon>Ecdysozoa</taxon>
        <taxon>Arthropoda</taxon>
        <taxon>Hexapoda</taxon>
        <taxon>Insecta</taxon>
        <taxon>Pterygota</taxon>
        <taxon>Neoptera</taxon>
        <taxon>Endopterygota</taxon>
        <taxon>Coleoptera</taxon>
        <taxon>Polyphaga</taxon>
        <taxon>Cucujiformia</taxon>
        <taxon>Tenebrionidae</taxon>
        <taxon>Pimeliinae</taxon>
        <taxon>Asbolus</taxon>
    </lineage>
</organism>
<evidence type="ECO:0000313" key="2">
    <source>
        <dbReference type="Proteomes" id="UP000292052"/>
    </source>
</evidence>
<name>A0A482VXC3_ASBVE</name>
<dbReference type="OrthoDB" id="25402at2759"/>
<sequence>MERRRAYKSGSGARRRATAPEDHLFRILAPRKRLRTTRSITDQWYTAVGRLIRLRTVYHRLPSMDLRSYGRQRVGRLQGECRNLACAIERLVHHTIGITVWRAIAHGSTSLHVVRGTMTTARYVNEVLRPIVLPHVRDIEDGVFQQDNARPHIARASLTLLEEQHMEVLHGLLDNFISRLSKKYGIR</sequence>
<dbReference type="GO" id="GO:0003676">
    <property type="term" value="F:nucleic acid binding"/>
    <property type="evidence" value="ECO:0007669"/>
    <property type="project" value="InterPro"/>
</dbReference>
<dbReference type="EMBL" id="QDEB01055694">
    <property type="protein sequence ID" value="RZC37088.1"/>
    <property type="molecule type" value="Genomic_DNA"/>
</dbReference>
<dbReference type="InterPro" id="IPR036397">
    <property type="entry name" value="RNaseH_sf"/>
</dbReference>
<keyword evidence="2" id="KW-1185">Reference proteome</keyword>
<reference evidence="1 2" key="1">
    <citation type="submission" date="2017-03" db="EMBL/GenBank/DDBJ databases">
        <title>Genome of the blue death feigning beetle - Asbolus verrucosus.</title>
        <authorList>
            <person name="Rider S.D."/>
        </authorList>
    </citation>
    <scope>NUCLEOTIDE SEQUENCE [LARGE SCALE GENOMIC DNA]</scope>
    <source>
        <strain evidence="1">Butters</strain>
        <tissue evidence="1">Head and leg muscle</tissue>
    </source>
</reference>
<protein>
    <recommendedName>
        <fullName evidence="3">DDE 3 domain containing protein</fullName>
    </recommendedName>
</protein>